<organism evidence="2 3">
    <name type="scientific">Diploptera punctata</name>
    <name type="common">Pacific beetle cockroach</name>
    <dbReference type="NCBI Taxonomy" id="6984"/>
    <lineage>
        <taxon>Eukaryota</taxon>
        <taxon>Metazoa</taxon>
        <taxon>Ecdysozoa</taxon>
        <taxon>Arthropoda</taxon>
        <taxon>Hexapoda</taxon>
        <taxon>Insecta</taxon>
        <taxon>Pterygota</taxon>
        <taxon>Neoptera</taxon>
        <taxon>Polyneoptera</taxon>
        <taxon>Dictyoptera</taxon>
        <taxon>Blattodea</taxon>
        <taxon>Blaberoidea</taxon>
        <taxon>Blaberidae</taxon>
        <taxon>Diplopterinae</taxon>
        <taxon>Diploptera</taxon>
    </lineage>
</organism>
<proteinExistence type="predicted"/>
<sequence>MERKRSHYKRRAKQKIEDKDTTQEVTPPRCMVPQTHSTPTAVIEISSESESEDTPDNDMCFTQDQGEVQWDYSNTPVGKDKKKNPKKRKKCKAVQFGKNERKIVLSPLVRVRRINNKDKPKDNMNECIPDIEVFTNLVEEQK</sequence>
<evidence type="ECO:0000313" key="3">
    <source>
        <dbReference type="Proteomes" id="UP001233999"/>
    </source>
</evidence>
<accession>A0AAD7ZJ44</accession>
<feature type="region of interest" description="Disordered" evidence="1">
    <location>
        <begin position="66"/>
        <end position="93"/>
    </location>
</feature>
<feature type="non-terminal residue" evidence="2">
    <location>
        <position position="1"/>
    </location>
</feature>
<reference evidence="2" key="2">
    <citation type="submission" date="2023-05" db="EMBL/GenBank/DDBJ databases">
        <authorList>
            <person name="Fouks B."/>
        </authorList>
    </citation>
    <scope>NUCLEOTIDE SEQUENCE</scope>
    <source>
        <strain evidence="2">Stay&amp;Tobe</strain>
        <tissue evidence="2">Testes</tissue>
    </source>
</reference>
<dbReference type="EMBL" id="JASPKZ010008048">
    <property type="protein sequence ID" value="KAJ9581057.1"/>
    <property type="molecule type" value="Genomic_DNA"/>
</dbReference>
<dbReference type="Proteomes" id="UP001233999">
    <property type="component" value="Unassembled WGS sequence"/>
</dbReference>
<evidence type="ECO:0000256" key="1">
    <source>
        <dbReference type="SAM" id="MobiDB-lite"/>
    </source>
</evidence>
<comment type="caution">
    <text evidence="2">The sequence shown here is derived from an EMBL/GenBank/DDBJ whole genome shotgun (WGS) entry which is preliminary data.</text>
</comment>
<dbReference type="AlphaFoldDB" id="A0AAD7ZJ44"/>
<gene>
    <name evidence="2" type="ORF">L9F63_023767</name>
</gene>
<feature type="region of interest" description="Disordered" evidence="1">
    <location>
        <begin position="1"/>
        <end position="39"/>
    </location>
</feature>
<evidence type="ECO:0000313" key="2">
    <source>
        <dbReference type="EMBL" id="KAJ9581057.1"/>
    </source>
</evidence>
<feature type="compositionally biased region" description="Basic residues" evidence="1">
    <location>
        <begin position="1"/>
        <end position="13"/>
    </location>
</feature>
<feature type="compositionally biased region" description="Polar residues" evidence="1">
    <location>
        <begin position="66"/>
        <end position="76"/>
    </location>
</feature>
<protein>
    <submittedName>
        <fullName evidence="2">Uncharacterized protein</fullName>
    </submittedName>
</protein>
<name>A0AAD7ZJ44_DIPPU</name>
<feature type="compositionally biased region" description="Basic residues" evidence="1">
    <location>
        <begin position="80"/>
        <end position="92"/>
    </location>
</feature>
<reference evidence="2" key="1">
    <citation type="journal article" date="2023" name="IScience">
        <title>Live-bearing cockroach genome reveals convergent evolutionary mechanisms linked to viviparity in insects and beyond.</title>
        <authorList>
            <person name="Fouks B."/>
            <person name="Harrison M.C."/>
            <person name="Mikhailova A.A."/>
            <person name="Marchal E."/>
            <person name="English S."/>
            <person name="Carruthers M."/>
            <person name="Jennings E.C."/>
            <person name="Chiamaka E.L."/>
            <person name="Frigard R.A."/>
            <person name="Pippel M."/>
            <person name="Attardo G.M."/>
            <person name="Benoit J.B."/>
            <person name="Bornberg-Bauer E."/>
            <person name="Tobe S.S."/>
        </authorList>
    </citation>
    <scope>NUCLEOTIDE SEQUENCE</scope>
    <source>
        <strain evidence="2">Stay&amp;Tobe</strain>
    </source>
</reference>
<keyword evidence="3" id="KW-1185">Reference proteome</keyword>